<name>C6XTD3_PEDHD</name>
<keyword evidence="1" id="KW-1133">Transmembrane helix</keyword>
<reference evidence="2 3" key="1">
    <citation type="journal article" date="2009" name="Stand. Genomic Sci.">
        <title>Complete genome sequence of Pedobacter heparinus type strain (HIM 762-3).</title>
        <authorList>
            <person name="Han C."/>
            <person name="Spring S."/>
            <person name="Lapidus A."/>
            <person name="Del Rio T.G."/>
            <person name="Tice H."/>
            <person name="Copeland A."/>
            <person name="Cheng J.F."/>
            <person name="Lucas S."/>
            <person name="Chen F."/>
            <person name="Nolan M."/>
            <person name="Bruce D."/>
            <person name="Goodwin L."/>
            <person name="Pitluck S."/>
            <person name="Ivanova N."/>
            <person name="Mavromatis K."/>
            <person name="Mikhailova N."/>
            <person name="Pati A."/>
            <person name="Chen A."/>
            <person name="Palaniappan K."/>
            <person name="Land M."/>
            <person name="Hauser L."/>
            <person name="Chang Y.J."/>
            <person name="Jeffries C.C."/>
            <person name="Saunders E."/>
            <person name="Chertkov O."/>
            <person name="Brettin T."/>
            <person name="Goker M."/>
            <person name="Rohde M."/>
            <person name="Bristow J."/>
            <person name="Eisen J.A."/>
            <person name="Markowitz V."/>
            <person name="Hugenholtz P."/>
            <person name="Kyrpides N.C."/>
            <person name="Klenk H.P."/>
            <person name="Detter J.C."/>
        </authorList>
    </citation>
    <scope>NUCLEOTIDE SEQUENCE [LARGE SCALE GENOMIC DNA]</scope>
    <source>
        <strain evidence="3">ATCC 13125 / DSM 2366 / CIP 104194 / JCM 7457 / NBRC 12017 / NCIMB 9290 / NRRL B-14731 / HIM 762-3</strain>
    </source>
</reference>
<gene>
    <name evidence="2" type="ordered locus">Phep_3520</name>
</gene>
<evidence type="ECO:0000313" key="2">
    <source>
        <dbReference type="EMBL" id="ACU05711.1"/>
    </source>
</evidence>
<dbReference type="Proteomes" id="UP000000852">
    <property type="component" value="Chromosome"/>
</dbReference>
<keyword evidence="1" id="KW-0812">Transmembrane</keyword>
<dbReference type="STRING" id="485917.Phep_3520"/>
<evidence type="ECO:0000256" key="1">
    <source>
        <dbReference type="SAM" id="Phobius"/>
    </source>
</evidence>
<dbReference type="eggNOG" id="ENOG5032VIG">
    <property type="taxonomic scope" value="Bacteria"/>
</dbReference>
<dbReference type="RefSeq" id="WP_015809320.1">
    <property type="nucleotide sequence ID" value="NC_013061.1"/>
</dbReference>
<dbReference type="AlphaFoldDB" id="C6XTD3"/>
<dbReference type="HOGENOM" id="CLU_1813973_0_0_10"/>
<proteinExistence type="predicted"/>
<dbReference type="KEGG" id="phe:Phep_3520"/>
<dbReference type="OrthoDB" id="952577at2"/>
<keyword evidence="3" id="KW-1185">Reference proteome</keyword>
<dbReference type="EMBL" id="CP001681">
    <property type="protein sequence ID" value="ACU05711.1"/>
    <property type="molecule type" value="Genomic_DNA"/>
</dbReference>
<organism evidence="2 3">
    <name type="scientific">Pedobacter heparinus (strain ATCC 13125 / DSM 2366 / CIP 104194 / JCM 7457 / NBRC 12017 / NCIMB 9290 / NRRL B-14731 / HIM 762-3)</name>
    <dbReference type="NCBI Taxonomy" id="485917"/>
    <lineage>
        <taxon>Bacteria</taxon>
        <taxon>Pseudomonadati</taxon>
        <taxon>Bacteroidota</taxon>
        <taxon>Sphingobacteriia</taxon>
        <taxon>Sphingobacteriales</taxon>
        <taxon>Sphingobacteriaceae</taxon>
        <taxon>Pedobacter</taxon>
    </lineage>
</organism>
<protein>
    <submittedName>
        <fullName evidence="2">Uncharacterized protein</fullName>
    </submittedName>
</protein>
<sequence>MDINEYIKSGALEAYLSGSASETETHKLLYLKAVHPEIDDALYRMEVDLENLAKYMAIKPPTRVWDKIDDNLKELAKTEEDHPGMLKVHSKRIGTEEKQIPAKDGQFIEVEGSSTHMRIHKIWRWILLGIFILGKIFLGFAIYYYLENRQMMKQMEKQQQELSKKKQGQPEK</sequence>
<feature type="transmembrane region" description="Helical" evidence="1">
    <location>
        <begin position="122"/>
        <end position="146"/>
    </location>
</feature>
<evidence type="ECO:0000313" key="3">
    <source>
        <dbReference type="Proteomes" id="UP000000852"/>
    </source>
</evidence>
<keyword evidence="1" id="KW-0472">Membrane</keyword>
<accession>C6XTD3</accession>